<feature type="region of interest" description="Disordered" evidence="1">
    <location>
        <begin position="1"/>
        <end position="30"/>
    </location>
</feature>
<gene>
    <name evidence="2" type="ORF">TRAES_3BF104600090CFD_c1</name>
</gene>
<dbReference type="EMBL" id="HG670306">
    <property type="protein sequence ID" value="CDM84953.1"/>
    <property type="molecule type" value="Genomic_DNA"/>
</dbReference>
<dbReference type="HOGENOM" id="CLU_1104381_0_0_1"/>
<organism evidence="2">
    <name type="scientific">Triticum aestivum</name>
    <name type="common">Wheat</name>
    <dbReference type="NCBI Taxonomy" id="4565"/>
    <lineage>
        <taxon>Eukaryota</taxon>
        <taxon>Viridiplantae</taxon>
        <taxon>Streptophyta</taxon>
        <taxon>Embryophyta</taxon>
        <taxon>Tracheophyta</taxon>
        <taxon>Spermatophyta</taxon>
        <taxon>Magnoliopsida</taxon>
        <taxon>Liliopsida</taxon>
        <taxon>Poales</taxon>
        <taxon>Poaceae</taxon>
        <taxon>BOP clade</taxon>
        <taxon>Pooideae</taxon>
        <taxon>Triticodae</taxon>
        <taxon>Triticeae</taxon>
        <taxon>Triticinae</taxon>
        <taxon>Triticum</taxon>
    </lineage>
</organism>
<evidence type="ECO:0000313" key="2">
    <source>
        <dbReference type="EMBL" id="CDM84953.1"/>
    </source>
</evidence>
<accession>A0A077S5B6</accession>
<proteinExistence type="predicted"/>
<feature type="compositionally biased region" description="Polar residues" evidence="1">
    <location>
        <begin position="1"/>
        <end position="12"/>
    </location>
</feature>
<reference evidence="2" key="1">
    <citation type="journal article" date="2014" name="Science">
        <title>Structural and functional partitioning of bread wheat chromosome 3B.</title>
        <authorList>
            <person name="Choulet F."/>
            <person name="Alberti A."/>
            <person name="Theil S."/>
            <person name="Glover N."/>
            <person name="Barbe V."/>
            <person name="Daron J."/>
            <person name="Pingault L."/>
            <person name="Sourdille P."/>
            <person name="Couloux A."/>
            <person name="Paux E."/>
            <person name="Leroy P."/>
            <person name="Mangenot S."/>
            <person name="Guilhot N."/>
            <person name="Le Gouis J."/>
            <person name="Balfourier F."/>
            <person name="Alaux M."/>
            <person name="Jamilloux V."/>
            <person name="Poulain J."/>
            <person name="Durand C."/>
            <person name="Bellec A."/>
            <person name="Gaspin C."/>
            <person name="Safar J."/>
            <person name="Dolezel J."/>
            <person name="Rogers J."/>
            <person name="Vandepoele K."/>
            <person name="Aury J.M."/>
            <person name="Mayer K."/>
            <person name="Berges H."/>
            <person name="Quesneville H."/>
            <person name="Wincker P."/>
            <person name="Feuillet C."/>
        </authorList>
    </citation>
    <scope>NUCLEOTIDE SEQUENCE</scope>
</reference>
<evidence type="ECO:0008006" key="3">
    <source>
        <dbReference type="Google" id="ProtNLM"/>
    </source>
</evidence>
<protein>
    <recommendedName>
        <fullName evidence="3">BED-type domain-containing protein</fullName>
    </recommendedName>
</protein>
<evidence type="ECO:0000256" key="1">
    <source>
        <dbReference type="SAM" id="MobiDB-lite"/>
    </source>
</evidence>
<sequence length="252" mass="27992">MTTAATRHTSPALQRPMKNCTPSHGPDRDRWRLVPRAAMPRAAVRQAANPDPPACSTVCGTSIHRRCSSWLPLFITTTAPLVLFHAGRRLAAFCPLLVLNLATEGDQATTSPERIPNRPMSFISCEKIDYLKCFTYLEDLIMFSISESEHDELNEKDDTFMSIEEEADAEAVAAIGGDESVLHSIIEDEDAEPNIVEGANIEATRDDKPKGQKHMASRSQIWEHFTKGFDDKGLVKEGMCKYCDRPIQATTT</sequence>
<name>A0A077S5B6_WHEAT</name>
<dbReference type="AlphaFoldDB" id="A0A077S5B6"/>